<dbReference type="NCBIfam" id="TIGR00244">
    <property type="entry name" value="transcriptional regulator NrdR"/>
    <property type="match status" value="1"/>
</dbReference>
<sequence>MKCPFCGSLDDKVIESRQNNSGSTIRRRRECLSCSYRFTSYERIEEVPLKVIKRDGHRQDFDLKKIENGLWRSLEKRPVTQMDVENLLHELEDEVHLRGKSNNEIKSSEIGALILEKLYTIDHVGYIRFASVYRKFEDVNEFIKEIENISRNFKK</sequence>
<dbReference type="GO" id="GO:0005524">
    <property type="term" value="F:ATP binding"/>
    <property type="evidence" value="ECO:0007669"/>
    <property type="project" value="UniProtKB-UniRule"/>
</dbReference>
<keyword evidence="3 8" id="KW-0863">Zinc-finger</keyword>
<name>A0A841RBV5_9SPIO</name>
<evidence type="ECO:0000256" key="5">
    <source>
        <dbReference type="ARBA" id="ARBA00023015"/>
    </source>
</evidence>
<dbReference type="InterPro" id="IPR055173">
    <property type="entry name" value="NrdR-like_N"/>
</dbReference>
<dbReference type="GO" id="GO:0008270">
    <property type="term" value="F:zinc ion binding"/>
    <property type="evidence" value="ECO:0007669"/>
    <property type="project" value="UniProtKB-UniRule"/>
</dbReference>
<feature type="zinc finger region" evidence="8">
    <location>
        <begin position="3"/>
        <end position="34"/>
    </location>
</feature>
<dbReference type="HAMAP" id="MF_00440">
    <property type="entry name" value="NrdR"/>
    <property type="match status" value="1"/>
</dbReference>
<feature type="domain" description="ATP-cone" evidence="9">
    <location>
        <begin position="49"/>
        <end position="141"/>
    </location>
</feature>
<dbReference type="Pfam" id="PF03477">
    <property type="entry name" value="ATP-cone"/>
    <property type="match status" value="1"/>
</dbReference>
<dbReference type="Proteomes" id="UP000587760">
    <property type="component" value="Unassembled WGS sequence"/>
</dbReference>
<dbReference type="GO" id="GO:0003677">
    <property type="term" value="F:DNA binding"/>
    <property type="evidence" value="ECO:0007669"/>
    <property type="project" value="UniProtKB-KW"/>
</dbReference>
<dbReference type="InterPro" id="IPR005144">
    <property type="entry name" value="ATP-cone_dom"/>
</dbReference>
<comment type="cofactor">
    <cofactor evidence="8">
        <name>Zn(2+)</name>
        <dbReference type="ChEBI" id="CHEBI:29105"/>
    </cofactor>
    <text evidence="8">Binds 1 zinc ion.</text>
</comment>
<keyword evidence="6 8" id="KW-0238">DNA-binding</keyword>
<dbReference type="InterPro" id="IPR003796">
    <property type="entry name" value="RNR_NrdR-like"/>
</dbReference>
<keyword evidence="7 8" id="KW-0804">Transcription</keyword>
<reference evidence="10 11" key="1">
    <citation type="submission" date="2020-08" db="EMBL/GenBank/DDBJ databases">
        <title>Genomic Encyclopedia of Type Strains, Phase IV (KMG-IV): sequencing the most valuable type-strain genomes for metagenomic binning, comparative biology and taxonomic classification.</title>
        <authorList>
            <person name="Goeker M."/>
        </authorList>
    </citation>
    <scope>NUCLEOTIDE SEQUENCE [LARGE SCALE GENOMIC DNA]</scope>
    <source>
        <strain evidence="10 11">DSM 2461</strain>
    </source>
</reference>
<dbReference type="PROSITE" id="PS51161">
    <property type="entry name" value="ATP_CONE"/>
    <property type="match status" value="1"/>
</dbReference>
<dbReference type="AlphaFoldDB" id="A0A841RBV5"/>
<keyword evidence="8" id="KW-0479">Metal-binding</keyword>
<evidence type="ECO:0000259" key="9">
    <source>
        <dbReference type="PROSITE" id="PS51161"/>
    </source>
</evidence>
<evidence type="ECO:0000313" key="11">
    <source>
        <dbReference type="Proteomes" id="UP000587760"/>
    </source>
</evidence>
<protein>
    <recommendedName>
        <fullName evidence="8">Transcriptional repressor NrdR</fullName>
    </recommendedName>
</protein>
<evidence type="ECO:0000256" key="4">
    <source>
        <dbReference type="ARBA" id="ARBA00022840"/>
    </source>
</evidence>
<gene>
    <name evidence="8" type="primary">nrdR</name>
    <name evidence="10" type="ORF">HNR50_002042</name>
</gene>
<evidence type="ECO:0000313" key="10">
    <source>
        <dbReference type="EMBL" id="MBB6480379.1"/>
    </source>
</evidence>
<evidence type="ECO:0000256" key="7">
    <source>
        <dbReference type="ARBA" id="ARBA00023163"/>
    </source>
</evidence>
<keyword evidence="11" id="KW-1185">Reference proteome</keyword>
<dbReference type="RefSeq" id="WP_184746558.1">
    <property type="nucleotide sequence ID" value="NZ_JACHGJ010000003.1"/>
</dbReference>
<comment type="function">
    <text evidence="8">Negatively regulates transcription of bacterial ribonucleotide reductase nrd genes and operons by binding to NrdR-boxes.</text>
</comment>
<evidence type="ECO:0000256" key="8">
    <source>
        <dbReference type="HAMAP-Rule" id="MF_00440"/>
    </source>
</evidence>
<comment type="similarity">
    <text evidence="8">Belongs to the NrdR family.</text>
</comment>
<evidence type="ECO:0000256" key="1">
    <source>
        <dbReference type="ARBA" id="ARBA00022491"/>
    </source>
</evidence>
<dbReference type="PANTHER" id="PTHR30455:SF2">
    <property type="entry name" value="TRANSCRIPTIONAL REPRESSOR NRDR"/>
    <property type="match status" value="1"/>
</dbReference>
<evidence type="ECO:0000256" key="3">
    <source>
        <dbReference type="ARBA" id="ARBA00022771"/>
    </source>
</evidence>
<keyword evidence="2 8" id="KW-0547">Nucleotide-binding</keyword>
<evidence type="ECO:0000256" key="2">
    <source>
        <dbReference type="ARBA" id="ARBA00022741"/>
    </source>
</evidence>
<dbReference type="PANTHER" id="PTHR30455">
    <property type="entry name" value="TRANSCRIPTIONAL REPRESSOR NRDR"/>
    <property type="match status" value="1"/>
</dbReference>
<organism evidence="10 11">
    <name type="scientific">Spirochaeta isovalerica</name>
    <dbReference type="NCBI Taxonomy" id="150"/>
    <lineage>
        <taxon>Bacteria</taxon>
        <taxon>Pseudomonadati</taxon>
        <taxon>Spirochaetota</taxon>
        <taxon>Spirochaetia</taxon>
        <taxon>Spirochaetales</taxon>
        <taxon>Spirochaetaceae</taxon>
        <taxon>Spirochaeta</taxon>
    </lineage>
</organism>
<dbReference type="EMBL" id="JACHGJ010000003">
    <property type="protein sequence ID" value="MBB6480379.1"/>
    <property type="molecule type" value="Genomic_DNA"/>
</dbReference>
<keyword evidence="4 8" id="KW-0067">ATP-binding</keyword>
<proteinExistence type="inferred from homology"/>
<dbReference type="GO" id="GO:0045892">
    <property type="term" value="P:negative regulation of DNA-templated transcription"/>
    <property type="evidence" value="ECO:0007669"/>
    <property type="project" value="UniProtKB-UniRule"/>
</dbReference>
<keyword evidence="5 8" id="KW-0805">Transcription regulation</keyword>
<dbReference type="Pfam" id="PF22811">
    <property type="entry name" value="Zn_ribbon_NrdR"/>
    <property type="match status" value="1"/>
</dbReference>
<accession>A0A841RBV5</accession>
<comment type="caution">
    <text evidence="10">The sequence shown here is derived from an EMBL/GenBank/DDBJ whole genome shotgun (WGS) entry which is preliminary data.</text>
</comment>
<keyword evidence="1 8" id="KW-0678">Repressor</keyword>
<keyword evidence="8" id="KW-0862">Zinc</keyword>
<evidence type="ECO:0000256" key="6">
    <source>
        <dbReference type="ARBA" id="ARBA00023125"/>
    </source>
</evidence>